<proteinExistence type="predicted"/>
<feature type="transmembrane region" description="Helical" evidence="1">
    <location>
        <begin position="77"/>
        <end position="98"/>
    </location>
</feature>
<reference evidence="3" key="1">
    <citation type="journal article" date="2019" name="Int. J. Syst. Evol. Microbiol.">
        <title>The Global Catalogue of Microorganisms (GCM) 10K type strain sequencing project: providing services to taxonomists for standard genome sequencing and annotation.</title>
        <authorList>
            <consortium name="The Broad Institute Genomics Platform"/>
            <consortium name="The Broad Institute Genome Sequencing Center for Infectious Disease"/>
            <person name="Wu L."/>
            <person name="Ma J."/>
        </authorList>
    </citation>
    <scope>NUCLEOTIDE SEQUENCE [LARGE SCALE GENOMIC DNA]</scope>
    <source>
        <strain evidence="3">KCTC 42730</strain>
    </source>
</reference>
<evidence type="ECO:0000313" key="3">
    <source>
        <dbReference type="Proteomes" id="UP001595453"/>
    </source>
</evidence>
<dbReference type="RefSeq" id="WP_377121576.1">
    <property type="nucleotide sequence ID" value="NZ_JBHRSD010000010.1"/>
</dbReference>
<dbReference type="PANTHER" id="PTHR35867">
    <property type="entry name" value="PROTEIN RSEC"/>
    <property type="match status" value="1"/>
</dbReference>
<evidence type="ECO:0000313" key="2">
    <source>
        <dbReference type="EMBL" id="MFC3031888.1"/>
    </source>
</evidence>
<keyword evidence="1" id="KW-0812">Transmembrane</keyword>
<dbReference type="Pfam" id="PF04246">
    <property type="entry name" value="RseC_MucC"/>
    <property type="match status" value="1"/>
</dbReference>
<dbReference type="InterPro" id="IPR007359">
    <property type="entry name" value="SigmaE_reg_RseC_MucC"/>
</dbReference>
<feature type="transmembrane region" description="Helical" evidence="1">
    <location>
        <begin position="104"/>
        <end position="122"/>
    </location>
</feature>
<name>A0ABV7CH29_9GAMM</name>
<keyword evidence="1" id="KW-1133">Transmembrane helix</keyword>
<comment type="caution">
    <text evidence="2">The sequence shown here is derived from an EMBL/GenBank/DDBJ whole genome shotgun (WGS) entry which is preliminary data.</text>
</comment>
<dbReference type="InterPro" id="IPR026268">
    <property type="entry name" value="RseC"/>
</dbReference>
<dbReference type="PIRSF" id="PIRSF004923">
    <property type="entry name" value="RseC"/>
    <property type="match status" value="1"/>
</dbReference>
<dbReference type="Proteomes" id="UP001595453">
    <property type="component" value="Unassembled WGS sequence"/>
</dbReference>
<evidence type="ECO:0000256" key="1">
    <source>
        <dbReference type="SAM" id="Phobius"/>
    </source>
</evidence>
<protein>
    <submittedName>
        <fullName evidence="2">SoxR reducing system RseC family protein</fullName>
    </submittedName>
</protein>
<keyword evidence="3" id="KW-1185">Reference proteome</keyword>
<keyword evidence="1" id="KW-0472">Membrane</keyword>
<organism evidence="2 3">
    <name type="scientific">Pseudoalteromonas fenneropenaei</name>
    <dbReference type="NCBI Taxonomy" id="1737459"/>
    <lineage>
        <taxon>Bacteria</taxon>
        <taxon>Pseudomonadati</taxon>
        <taxon>Pseudomonadota</taxon>
        <taxon>Gammaproteobacteria</taxon>
        <taxon>Alteromonadales</taxon>
        <taxon>Pseudoalteromonadaceae</taxon>
        <taxon>Pseudoalteromonas</taxon>
    </lineage>
</organism>
<sequence>MIEQTMTVVAVNGRLAELQAEAKKPCDGCNGKCGSQVFSKLFKTDKKTLSFEFDEAVVVGQKVKLALDDRHLVQHSLYVYLLPLLLALVAAMLSASVLALAEGWQIMAAIAGGLIGAGIAKIRTQRFKHDIQLLKIYPISLPLTQIDGD</sequence>
<dbReference type="PANTHER" id="PTHR35867:SF1">
    <property type="entry name" value="PROTEIN RSEC"/>
    <property type="match status" value="1"/>
</dbReference>
<dbReference type="EMBL" id="JBHRSD010000010">
    <property type="protein sequence ID" value="MFC3031888.1"/>
    <property type="molecule type" value="Genomic_DNA"/>
</dbReference>
<gene>
    <name evidence="2" type="ORF">ACFOEE_05100</name>
</gene>
<accession>A0ABV7CH29</accession>